<protein>
    <recommendedName>
        <fullName evidence="2">DUF4179 domain-containing protein</fullName>
    </recommendedName>
</protein>
<dbReference type="RefSeq" id="WP_090443294.1">
    <property type="nucleotide sequence ID" value="NZ_FOHU01000008.1"/>
</dbReference>
<feature type="transmembrane region" description="Helical" evidence="1">
    <location>
        <begin position="21"/>
        <end position="48"/>
    </location>
</feature>
<name>A0A1I0DP82_9FIRM</name>
<keyword evidence="1" id="KW-0472">Membrane</keyword>
<dbReference type="Proteomes" id="UP000199568">
    <property type="component" value="Unassembled WGS sequence"/>
</dbReference>
<keyword evidence="4" id="KW-1185">Reference proteome</keyword>
<dbReference type="STRING" id="426128.SAMN05660297_02065"/>
<keyword evidence="1" id="KW-0812">Transmembrane</keyword>
<evidence type="ECO:0000256" key="1">
    <source>
        <dbReference type="SAM" id="Phobius"/>
    </source>
</evidence>
<proteinExistence type="predicted"/>
<accession>A0A1I0DP82</accession>
<dbReference type="Pfam" id="PF13786">
    <property type="entry name" value="DUF4179"/>
    <property type="match status" value="1"/>
</dbReference>
<dbReference type="AlphaFoldDB" id="A0A1I0DP82"/>
<dbReference type="Gene3D" id="2.60.40.1630">
    <property type="entry name" value="bacillus anthracis domain"/>
    <property type="match status" value="1"/>
</dbReference>
<dbReference type="OrthoDB" id="2064324at2"/>
<evidence type="ECO:0000313" key="3">
    <source>
        <dbReference type="EMBL" id="SET33526.1"/>
    </source>
</evidence>
<evidence type="ECO:0000259" key="2">
    <source>
        <dbReference type="Pfam" id="PF13786"/>
    </source>
</evidence>
<evidence type="ECO:0000313" key="4">
    <source>
        <dbReference type="Proteomes" id="UP000199568"/>
    </source>
</evidence>
<dbReference type="EMBL" id="FOHU01000008">
    <property type="protein sequence ID" value="SET33526.1"/>
    <property type="molecule type" value="Genomic_DNA"/>
</dbReference>
<reference evidence="3 4" key="1">
    <citation type="submission" date="2016-10" db="EMBL/GenBank/DDBJ databases">
        <authorList>
            <person name="de Groot N.N."/>
        </authorList>
    </citation>
    <scope>NUCLEOTIDE SEQUENCE [LARGE SCALE GENOMIC DNA]</scope>
    <source>
        <strain evidence="3 4">DSM 18979</strain>
    </source>
</reference>
<feature type="domain" description="DUF4179" evidence="2">
    <location>
        <begin position="16"/>
        <end position="101"/>
    </location>
</feature>
<keyword evidence="1" id="KW-1133">Transmembrane helix</keyword>
<organism evidence="3 4">
    <name type="scientific">Natronincola peptidivorans</name>
    <dbReference type="NCBI Taxonomy" id="426128"/>
    <lineage>
        <taxon>Bacteria</taxon>
        <taxon>Bacillati</taxon>
        <taxon>Bacillota</taxon>
        <taxon>Clostridia</taxon>
        <taxon>Peptostreptococcales</taxon>
        <taxon>Natronincolaceae</taxon>
        <taxon>Natronincola</taxon>
    </lineage>
</organism>
<dbReference type="InterPro" id="IPR025436">
    <property type="entry name" value="DUF4179"/>
</dbReference>
<gene>
    <name evidence="3" type="ORF">SAMN05660297_02065</name>
</gene>
<sequence>MDFKSISKKLFEVIYKKKLRTITIMTIIMVLFIVTVVATDAFGVFSWWQELSVRESRPVYELLEEGYGDKLNLTAIDEDIKITVESILADDIKTVILLEIEDLKQKDLYGTTRDGIEFEGSLEYDADIPEELHGANYSLLTLHSEDPFRRRLLINLQPLTEKESTLFLNIKELESNLVDSDKVVEGNWSFEIPVSVYDVATYDINKELEVEGNILTLETLTIGPTSTLLTYNFQHNQTWEYTLEHFNNVQLFSNGKEYVERFFGGVGSSQSQYANNRKQRTMVIREFDAMYLDKPEEIEVKVGGYGVHVKANAYKSFDIHMDQGFPQEFEYMGSSIIIESINIGEDTTEIIIKESMEDRNYEELEIDFRTEGNAFVYPVQDWQEYYIVDSDGAKVEGNQDNYFYYTMNMKNPTIYTTKSLITLKHSPGRENLPLEVRGPDEIVPSALVIRGYRENRIAEESIKIELE</sequence>